<dbReference type="Pfam" id="PF15164">
    <property type="entry name" value="WBS28"/>
    <property type="match status" value="1"/>
</dbReference>
<evidence type="ECO:0000313" key="2">
    <source>
        <dbReference type="Proteomes" id="UP001652583"/>
    </source>
</evidence>
<feature type="transmembrane region" description="Helical" evidence="1">
    <location>
        <begin position="166"/>
        <end position="185"/>
    </location>
</feature>
<keyword evidence="1" id="KW-0472">Membrane</keyword>
<feature type="transmembrane region" description="Helical" evidence="1">
    <location>
        <begin position="56"/>
        <end position="73"/>
    </location>
</feature>
<organism evidence="2 3">
    <name type="scientific">Acinonyx jubatus</name>
    <name type="common">Cheetah</name>
    <dbReference type="NCBI Taxonomy" id="32536"/>
    <lineage>
        <taxon>Eukaryota</taxon>
        <taxon>Metazoa</taxon>
        <taxon>Chordata</taxon>
        <taxon>Craniata</taxon>
        <taxon>Vertebrata</taxon>
        <taxon>Euteleostomi</taxon>
        <taxon>Mammalia</taxon>
        <taxon>Eutheria</taxon>
        <taxon>Laurasiatheria</taxon>
        <taxon>Carnivora</taxon>
        <taxon>Feliformia</taxon>
        <taxon>Felidae</taxon>
        <taxon>Felinae</taxon>
        <taxon>Acinonyx</taxon>
    </lineage>
</organism>
<protein>
    <submittedName>
        <fullName evidence="3">Transmembrane protein 270</fullName>
    </submittedName>
</protein>
<dbReference type="Proteomes" id="UP001652583">
    <property type="component" value="Chromosome E3"/>
</dbReference>
<sequence>MWAGQIWSRCPQGRLQSGRGQSIEEKYPALCALERREAAGRRGEGPDMEAVPPVRCSLLGILLLVVKLSVLLVQNRIHLYNFLLLKIVFFNCWLSGLAQEAWGSCSPEAHPPPGLAASPVGRVLRAGLARMAVPVWLAWAGVLGCVRASGLAWKQLGLSAATCRELLLSCLHSLTSVVLLLLLLTRRLCQRAHGRSVVWLLSKALLDKCVVPELLALLKRLYWWVENTAVLTSWHLAYLVAWTTCLASRLLQAAFEHTAQLAQAQEIEPQEGSGPVSESPTP</sequence>
<dbReference type="InterPro" id="IPR029166">
    <property type="entry name" value="WBS28"/>
</dbReference>
<keyword evidence="1 3" id="KW-0812">Transmembrane</keyword>
<accession>A0ABM3PBX6</accession>
<dbReference type="PANTHER" id="PTHR37369">
    <property type="entry name" value="TRANSMEMBRANE PROTEIN 270"/>
    <property type="match status" value="1"/>
</dbReference>
<dbReference type="RefSeq" id="XP_053069180.1">
    <property type="nucleotide sequence ID" value="XM_053213205.1"/>
</dbReference>
<name>A0ABM3PBX6_ACIJB</name>
<keyword evidence="2" id="KW-1185">Reference proteome</keyword>
<keyword evidence="1" id="KW-1133">Transmembrane helix</keyword>
<proteinExistence type="predicted"/>
<reference evidence="3" key="1">
    <citation type="submission" date="2025-08" db="UniProtKB">
        <authorList>
            <consortium name="RefSeq"/>
        </authorList>
    </citation>
    <scope>IDENTIFICATION</scope>
    <source>
        <tissue evidence="3">Blood</tissue>
    </source>
</reference>
<evidence type="ECO:0000256" key="1">
    <source>
        <dbReference type="SAM" id="Phobius"/>
    </source>
</evidence>
<feature type="transmembrane region" description="Helical" evidence="1">
    <location>
        <begin position="132"/>
        <end position="154"/>
    </location>
</feature>
<evidence type="ECO:0000313" key="3">
    <source>
        <dbReference type="RefSeq" id="XP_053069180.1"/>
    </source>
</evidence>
<dbReference type="PANTHER" id="PTHR37369:SF1">
    <property type="entry name" value="TRANSMEMBRANE PROTEIN 270"/>
    <property type="match status" value="1"/>
</dbReference>
<dbReference type="GeneID" id="106977518"/>
<gene>
    <name evidence="3" type="primary">TMEM270</name>
</gene>